<keyword evidence="5 6" id="KW-0472">Membrane</keyword>
<feature type="transmembrane region" description="Helical" evidence="6">
    <location>
        <begin position="284"/>
        <end position="309"/>
    </location>
</feature>
<feature type="transmembrane region" description="Helical" evidence="6">
    <location>
        <begin position="330"/>
        <end position="358"/>
    </location>
</feature>
<keyword evidence="10" id="KW-1185">Reference proteome</keyword>
<dbReference type="GO" id="GO:0022857">
    <property type="term" value="F:transmembrane transporter activity"/>
    <property type="evidence" value="ECO:0007669"/>
    <property type="project" value="TreeGrafter"/>
</dbReference>
<dbReference type="Pfam" id="PF02687">
    <property type="entry name" value="FtsX"/>
    <property type="match status" value="2"/>
</dbReference>
<feature type="domain" description="MacB-like periplasmic core" evidence="8">
    <location>
        <begin position="22"/>
        <end position="238"/>
    </location>
</feature>
<feature type="transmembrane region" description="Helical" evidence="6">
    <location>
        <begin position="424"/>
        <end position="446"/>
    </location>
</feature>
<organism evidence="9 10">
    <name type="scientific">Fibrisoma montanum</name>
    <dbReference type="NCBI Taxonomy" id="2305895"/>
    <lineage>
        <taxon>Bacteria</taxon>
        <taxon>Pseudomonadati</taxon>
        <taxon>Bacteroidota</taxon>
        <taxon>Cytophagia</taxon>
        <taxon>Cytophagales</taxon>
        <taxon>Spirosomataceae</taxon>
        <taxon>Fibrisoma</taxon>
    </lineage>
</organism>
<evidence type="ECO:0000256" key="5">
    <source>
        <dbReference type="ARBA" id="ARBA00023136"/>
    </source>
</evidence>
<dbReference type="PROSITE" id="PS51257">
    <property type="entry name" value="PROKAR_LIPOPROTEIN"/>
    <property type="match status" value="1"/>
</dbReference>
<comment type="subcellular location">
    <subcellularLocation>
        <location evidence="1">Cell membrane</location>
        <topology evidence="1">Multi-pass membrane protein</topology>
    </subcellularLocation>
</comment>
<feature type="transmembrane region" description="Helical" evidence="6">
    <location>
        <begin position="378"/>
        <end position="403"/>
    </location>
</feature>
<feature type="transmembrane region" description="Helical" evidence="6">
    <location>
        <begin position="21"/>
        <end position="41"/>
    </location>
</feature>
<evidence type="ECO:0008006" key="11">
    <source>
        <dbReference type="Google" id="ProtNLM"/>
    </source>
</evidence>
<dbReference type="InterPro" id="IPR025857">
    <property type="entry name" value="MacB_PCD"/>
</dbReference>
<proteinExistence type="predicted"/>
<evidence type="ECO:0000256" key="2">
    <source>
        <dbReference type="ARBA" id="ARBA00022475"/>
    </source>
</evidence>
<protein>
    <recommendedName>
        <fullName evidence="11">ABC transporter permease</fullName>
    </recommendedName>
</protein>
<feature type="transmembrane region" description="Helical" evidence="6">
    <location>
        <begin position="665"/>
        <end position="690"/>
    </location>
</feature>
<feature type="domain" description="ABC3 transporter permease C-terminal" evidence="7">
    <location>
        <begin position="289"/>
        <end position="408"/>
    </location>
</feature>
<dbReference type="InterPro" id="IPR003838">
    <property type="entry name" value="ABC3_permease_C"/>
</dbReference>
<dbReference type="AlphaFoldDB" id="A0A418MAV7"/>
<dbReference type="GO" id="GO:0005886">
    <property type="term" value="C:plasma membrane"/>
    <property type="evidence" value="ECO:0007669"/>
    <property type="project" value="UniProtKB-SubCell"/>
</dbReference>
<dbReference type="Proteomes" id="UP000283523">
    <property type="component" value="Unassembled WGS sequence"/>
</dbReference>
<dbReference type="Pfam" id="PF12704">
    <property type="entry name" value="MacB_PCD"/>
    <property type="match status" value="2"/>
</dbReference>
<evidence type="ECO:0000313" key="10">
    <source>
        <dbReference type="Proteomes" id="UP000283523"/>
    </source>
</evidence>
<keyword evidence="3 6" id="KW-0812">Transmembrane</keyword>
<sequence length="789" mass="86914">MLRHFFTVALRQLTRQSLFAGFNLFGIATGIACCIVVYLLIQHHYSLDAFHKNAPSLFTINHVRTTNGQAELWAGSPDALGPALQKDLPQITRVVRYDGANAVVKYGSTVFHEFIRLADPEFFRMFSFPLQAGQADPLRDVSGIVLSDAMARKYFGDKPAVGKSLTVLFNGNTRRTFTVTAVAAPFPNTASFSFDLLVHYKVGNALGWSGNDWKRTVQATFIQLAKPTDAGAVARALPSYTRLHNAINDQAPIRSFYLENVTEISLSSYKTRHSLSGGTSPTGLIVLGVLAGLVLIMACFNFMNYTLATSTTRFREIGVRKVLGSTRRQLIYQFIGENVLMGSLALVTGLVLAKTLFLPTFSRLIDYYQLEFSLSGNWQLIVFLLGLILLIALLSGVYPSLYVSSFSPITVLSGRQRIVSRNGLMRTLLGLQFGLAMFTISSALLMTRNAQFLRRMDIGYTPSDLLVLRTPDAQGFTRLRDAAVRLAGVTRVAGSQDQIGRSADQIVTLEEGVTKTTADLLRVSADYLSTLGIRIQEGRSFVPDSPADAAQAILVNKALVKAMGWTTAVGRQLRMQDKLYRVVGVVDDFNYRYFFVKIAPCVLRLNVPEENRVLTIKVRSDEVEAVTERMKAAWQQAIPDVPFDLSRQEDVYAISFDESRRVKDVFTYVALLTLIMSTMGLFALVSLNIARKTKEIGIRKVLGASDLTIAGLLNREFLVLIAVAGGIFLPLAYYALSAVLDANYAYHIPVTPGVFFSTLVGMLLLATGLISVLVYRVVTAAPVQALRSE</sequence>
<feature type="domain" description="MacB-like periplasmic core" evidence="8">
    <location>
        <begin position="427"/>
        <end position="632"/>
    </location>
</feature>
<dbReference type="PANTHER" id="PTHR30572">
    <property type="entry name" value="MEMBRANE COMPONENT OF TRANSPORTER-RELATED"/>
    <property type="match status" value="1"/>
</dbReference>
<evidence type="ECO:0000256" key="4">
    <source>
        <dbReference type="ARBA" id="ARBA00022989"/>
    </source>
</evidence>
<gene>
    <name evidence="9" type="ORF">DYU11_10890</name>
</gene>
<dbReference type="InterPro" id="IPR050250">
    <property type="entry name" value="Macrolide_Exporter_MacB"/>
</dbReference>
<reference evidence="9 10" key="1">
    <citation type="submission" date="2018-08" db="EMBL/GenBank/DDBJ databases">
        <title>Fibrisoma montanum sp. nov., isolated from Danxia mountain soil.</title>
        <authorList>
            <person name="Huang Y."/>
        </authorList>
    </citation>
    <scope>NUCLEOTIDE SEQUENCE [LARGE SCALE GENOMIC DNA]</scope>
    <source>
        <strain evidence="9 10">HYT19</strain>
    </source>
</reference>
<name>A0A418MAV7_9BACT</name>
<keyword evidence="2" id="KW-1003">Cell membrane</keyword>
<accession>A0A418MAV7</accession>
<evidence type="ECO:0000259" key="8">
    <source>
        <dbReference type="Pfam" id="PF12704"/>
    </source>
</evidence>
<evidence type="ECO:0000256" key="3">
    <source>
        <dbReference type="ARBA" id="ARBA00022692"/>
    </source>
</evidence>
<dbReference type="PANTHER" id="PTHR30572:SF18">
    <property type="entry name" value="ABC-TYPE MACROLIDE FAMILY EXPORT SYSTEM PERMEASE COMPONENT 2"/>
    <property type="match status" value="1"/>
</dbReference>
<dbReference type="RefSeq" id="WP_119667710.1">
    <property type="nucleotide sequence ID" value="NZ_QXED01000003.1"/>
</dbReference>
<comment type="caution">
    <text evidence="9">The sequence shown here is derived from an EMBL/GenBank/DDBJ whole genome shotgun (WGS) entry which is preliminary data.</text>
</comment>
<feature type="transmembrane region" description="Helical" evidence="6">
    <location>
        <begin position="717"/>
        <end position="736"/>
    </location>
</feature>
<evidence type="ECO:0000256" key="6">
    <source>
        <dbReference type="SAM" id="Phobius"/>
    </source>
</evidence>
<dbReference type="OrthoDB" id="5933722at2"/>
<evidence type="ECO:0000256" key="1">
    <source>
        <dbReference type="ARBA" id="ARBA00004651"/>
    </source>
</evidence>
<keyword evidence="4 6" id="KW-1133">Transmembrane helix</keyword>
<feature type="domain" description="ABC3 transporter permease C-terminal" evidence="7">
    <location>
        <begin position="669"/>
        <end position="777"/>
    </location>
</feature>
<evidence type="ECO:0000313" key="9">
    <source>
        <dbReference type="EMBL" id="RIV23494.1"/>
    </source>
</evidence>
<feature type="transmembrane region" description="Helical" evidence="6">
    <location>
        <begin position="756"/>
        <end position="778"/>
    </location>
</feature>
<dbReference type="EMBL" id="QXED01000003">
    <property type="protein sequence ID" value="RIV23494.1"/>
    <property type="molecule type" value="Genomic_DNA"/>
</dbReference>
<evidence type="ECO:0000259" key="7">
    <source>
        <dbReference type="Pfam" id="PF02687"/>
    </source>
</evidence>